<dbReference type="RefSeq" id="WP_282010448.1">
    <property type="nucleotide sequence ID" value="NZ_OX336137.1"/>
</dbReference>
<accession>A0ABM9HBH8</accession>
<gene>
    <name evidence="1" type="ORF">NSPWAT_0652</name>
</gene>
<proteinExistence type="predicted"/>
<evidence type="ECO:0008006" key="3">
    <source>
        <dbReference type="Google" id="ProtNLM"/>
    </source>
</evidence>
<name>A0ABM9HBH8_9BACT</name>
<sequence length="224" mass="25437">MVVGDPDYWVRRFTSIDKRLLVRIIALWPKCLEVLPASPEEDKITINLRSLLTRDPEARRIFYYLEYQFEPQGFTPDGLAFSKGKIDLAVLLDQGCTRYLAYECKRLNVHHKGARQSLATLYVNEGVERFITEQYAEGLPVGCMLGYVLDGDIDFARSSVYTAINTNKNAIGLIGGPVSVPSIADIERFTTEHTRPTTASVFHIHHSFLPFPKRKSNNKKKQSN</sequence>
<dbReference type="EMBL" id="OX336137">
    <property type="protein sequence ID" value="CAI2717511.1"/>
    <property type="molecule type" value="Genomic_DNA"/>
</dbReference>
<protein>
    <recommendedName>
        <fullName evidence="3">Restriction endonuclease type IV Mrr domain-containing protein</fullName>
    </recommendedName>
</protein>
<dbReference type="Proteomes" id="UP001157733">
    <property type="component" value="Chromosome"/>
</dbReference>
<evidence type="ECO:0000313" key="1">
    <source>
        <dbReference type="EMBL" id="CAI2717511.1"/>
    </source>
</evidence>
<organism evidence="1 2">
    <name type="scientific">Nitrospina watsonii</name>
    <dbReference type="NCBI Taxonomy" id="1323948"/>
    <lineage>
        <taxon>Bacteria</taxon>
        <taxon>Pseudomonadati</taxon>
        <taxon>Nitrospinota/Tectimicrobiota group</taxon>
        <taxon>Nitrospinota</taxon>
        <taxon>Nitrospinia</taxon>
        <taxon>Nitrospinales</taxon>
        <taxon>Nitrospinaceae</taxon>
        <taxon>Nitrospina</taxon>
    </lineage>
</organism>
<reference evidence="1 2" key="1">
    <citation type="submission" date="2022-09" db="EMBL/GenBank/DDBJ databases">
        <authorList>
            <person name="Kop L."/>
        </authorList>
    </citation>
    <scope>NUCLEOTIDE SEQUENCE [LARGE SCALE GENOMIC DNA]</scope>
    <source>
        <strain evidence="1 2">347</strain>
    </source>
</reference>
<keyword evidence="2" id="KW-1185">Reference proteome</keyword>
<evidence type="ECO:0000313" key="2">
    <source>
        <dbReference type="Proteomes" id="UP001157733"/>
    </source>
</evidence>